<sequence length="273" mass="30615">MAVIATIIGILALTAAAHYYYSTYNNEQPEKEYYESYNRPQYQWNVPHNYHNEENSIDMLPDLSKAQESTTIKTAQNGLVSDHTLAYEIKSSTSQDETTLYSTDKPQSTSTERGNEIGNAIGLPHVVNKKTLKSKKYYKYKANSKTKPDQTDEFVEVNPVGVPDPIMGEDKEKDQSLTTEYADPSETSTKYAIGPQTDTKNKYYNYKVNSENKLDAEVEFVDVDHAGASDPIMEKDKGNPSETRSTEYSIPSKGSTILGHFFTIVIMAMAVLP</sequence>
<evidence type="ECO:0008006" key="5">
    <source>
        <dbReference type="Google" id="ProtNLM"/>
    </source>
</evidence>
<feature type="compositionally biased region" description="Basic and acidic residues" evidence="1">
    <location>
        <begin position="225"/>
        <end position="239"/>
    </location>
</feature>
<dbReference type="EMBL" id="JAZDUA010000207">
    <property type="protein sequence ID" value="KAK7864264.1"/>
    <property type="molecule type" value="Genomic_DNA"/>
</dbReference>
<keyword evidence="4" id="KW-1185">Reference proteome</keyword>
<feature type="signal peptide" evidence="2">
    <location>
        <begin position="1"/>
        <end position="16"/>
    </location>
</feature>
<feature type="compositionally biased region" description="Polar residues" evidence="1">
    <location>
        <begin position="91"/>
        <end position="112"/>
    </location>
</feature>
<dbReference type="AlphaFoldDB" id="A0AAN9VU89"/>
<name>A0AAN9VU89_9ORTH</name>
<gene>
    <name evidence="3" type="ORF">R5R35_009527</name>
</gene>
<evidence type="ECO:0000256" key="1">
    <source>
        <dbReference type="SAM" id="MobiDB-lite"/>
    </source>
</evidence>
<reference evidence="3 4" key="1">
    <citation type="submission" date="2024-03" db="EMBL/GenBank/DDBJ databases">
        <title>The genome assembly and annotation of the cricket Gryllus longicercus Weissman &amp; Gray.</title>
        <authorList>
            <person name="Szrajer S."/>
            <person name="Gray D."/>
            <person name="Ylla G."/>
        </authorList>
    </citation>
    <scope>NUCLEOTIDE SEQUENCE [LARGE SCALE GENOMIC DNA]</scope>
    <source>
        <strain evidence="3">DAG 2021-001</strain>
        <tissue evidence="3">Whole body minus gut</tissue>
    </source>
</reference>
<evidence type="ECO:0000256" key="2">
    <source>
        <dbReference type="SAM" id="SignalP"/>
    </source>
</evidence>
<feature type="chain" id="PRO_5042981361" description="Accessory gland protein" evidence="2">
    <location>
        <begin position="17"/>
        <end position="273"/>
    </location>
</feature>
<feature type="region of interest" description="Disordered" evidence="1">
    <location>
        <begin position="225"/>
        <end position="248"/>
    </location>
</feature>
<dbReference type="Proteomes" id="UP001378592">
    <property type="component" value="Unassembled WGS sequence"/>
</dbReference>
<proteinExistence type="predicted"/>
<protein>
    <recommendedName>
        <fullName evidence="5">Accessory gland protein</fullName>
    </recommendedName>
</protein>
<feature type="region of interest" description="Disordered" evidence="1">
    <location>
        <begin position="91"/>
        <end position="117"/>
    </location>
</feature>
<accession>A0AAN9VU89</accession>
<comment type="caution">
    <text evidence="3">The sequence shown here is derived from an EMBL/GenBank/DDBJ whole genome shotgun (WGS) entry which is preliminary data.</text>
</comment>
<evidence type="ECO:0000313" key="4">
    <source>
        <dbReference type="Proteomes" id="UP001378592"/>
    </source>
</evidence>
<organism evidence="3 4">
    <name type="scientific">Gryllus longicercus</name>
    <dbReference type="NCBI Taxonomy" id="2509291"/>
    <lineage>
        <taxon>Eukaryota</taxon>
        <taxon>Metazoa</taxon>
        <taxon>Ecdysozoa</taxon>
        <taxon>Arthropoda</taxon>
        <taxon>Hexapoda</taxon>
        <taxon>Insecta</taxon>
        <taxon>Pterygota</taxon>
        <taxon>Neoptera</taxon>
        <taxon>Polyneoptera</taxon>
        <taxon>Orthoptera</taxon>
        <taxon>Ensifera</taxon>
        <taxon>Gryllidea</taxon>
        <taxon>Grylloidea</taxon>
        <taxon>Gryllidae</taxon>
        <taxon>Gryllinae</taxon>
        <taxon>Gryllus</taxon>
    </lineage>
</organism>
<keyword evidence="2" id="KW-0732">Signal</keyword>
<evidence type="ECO:0000313" key="3">
    <source>
        <dbReference type="EMBL" id="KAK7864264.1"/>
    </source>
</evidence>